<sequence>MAEDFYSKKAIGDRVRERLNPPQADGGSVIERLKEVARRRRGQPLVTR</sequence>
<name>A0A0F9ID21_9ZZZZ</name>
<gene>
    <name evidence="2" type="ORF">LCGC14_1594470</name>
</gene>
<feature type="region of interest" description="Disordered" evidence="1">
    <location>
        <begin position="1"/>
        <end position="32"/>
    </location>
</feature>
<protein>
    <submittedName>
        <fullName evidence="2">Uncharacterized protein</fullName>
    </submittedName>
</protein>
<reference evidence="2" key="1">
    <citation type="journal article" date="2015" name="Nature">
        <title>Complex archaea that bridge the gap between prokaryotes and eukaryotes.</title>
        <authorList>
            <person name="Spang A."/>
            <person name="Saw J.H."/>
            <person name="Jorgensen S.L."/>
            <person name="Zaremba-Niedzwiedzka K."/>
            <person name="Martijn J."/>
            <person name="Lind A.E."/>
            <person name="van Eijk R."/>
            <person name="Schleper C."/>
            <person name="Guy L."/>
            <person name="Ettema T.J."/>
        </authorList>
    </citation>
    <scope>NUCLEOTIDE SEQUENCE</scope>
</reference>
<accession>A0A0F9ID21</accession>
<dbReference type="EMBL" id="LAZR01012707">
    <property type="protein sequence ID" value="KKM25491.1"/>
    <property type="molecule type" value="Genomic_DNA"/>
</dbReference>
<organism evidence="2">
    <name type="scientific">marine sediment metagenome</name>
    <dbReference type="NCBI Taxonomy" id="412755"/>
    <lineage>
        <taxon>unclassified sequences</taxon>
        <taxon>metagenomes</taxon>
        <taxon>ecological metagenomes</taxon>
    </lineage>
</organism>
<feature type="compositionally biased region" description="Basic and acidic residues" evidence="1">
    <location>
        <begin position="1"/>
        <end position="19"/>
    </location>
</feature>
<proteinExistence type="predicted"/>
<evidence type="ECO:0000313" key="2">
    <source>
        <dbReference type="EMBL" id="KKM25491.1"/>
    </source>
</evidence>
<comment type="caution">
    <text evidence="2">The sequence shown here is derived from an EMBL/GenBank/DDBJ whole genome shotgun (WGS) entry which is preliminary data.</text>
</comment>
<evidence type="ECO:0000256" key="1">
    <source>
        <dbReference type="SAM" id="MobiDB-lite"/>
    </source>
</evidence>
<dbReference type="AlphaFoldDB" id="A0A0F9ID21"/>